<keyword evidence="1" id="KW-0472">Membrane</keyword>
<keyword evidence="1" id="KW-0812">Transmembrane</keyword>
<gene>
    <name evidence="2" type="ORF">NCTC5050_03862</name>
</gene>
<keyword evidence="1" id="KW-1133">Transmembrane helix</keyword>
<proteinExistence type="predicted"/>
<sequence length="49" mass="5463">MADPAVFHFNFDIFRLQLAGIVFPQRQIGARFFGGVALMMVMFISLGLA</sequence>
<feature type="transmembrane region" description="Helical" evidence="1">
    <location>
        <begin position="28"/>
        <end position="48"/>
    </location>
</feature>
<dbReference type="Proteomes" id="UP000255382">
    <property type="component" value="Unassembled WGS sequence"/>
</dbReference>
<reference evidence="2 3" key="1">
    <citation type="submission" date="2018-06" db="EMBL/GenBank/DDBJ databases">
        <authorList>
            <consortium name="Pathogen Informatics"/>
            <person name="Doyle S."/>
        </authorList>
    </citation>
    <scope>NUCLEOTIDE SEQUENCE [LARGE SCALE GENOMIC DNA]</scope>
    <source>
        <strain evidence="2 3">NCTC5050</strain>
    </source>
</reference>
<accession>A0A378B1A3</accession>
<protein>
    <submittedName>
        <fullName evidence="2">Uncharacterized protein</fullName>
    </submittedName>
</protein>
<keyword evidence="3" id="KW-1185">Reference proteome</keyword>
<evidence type="ECO:0000256" key="1">
    <source>
        <dbReference type="SAM" id="Phobius"/>
    </source>
</evidence>
<dbReference type="EMBL" id="UGLZ01000005">
    <property type="protein sequence ID" value="STV26785.1"/>
    <property type="molecule type" value="Genomic_DNA"/>
</dbReference>
<name>A0A378B1A3_KLEPO</name>
<evidence type="ECO:0000313" key="2">
    <source>
        <dbReference type="EMBL" id="STV26785.1"/>
    </source>
</evidence>
<dbReference type="AlphaFoldDB" id="A0A378B1A3"/>
<organism evidence="2 3">
    <name type="scientific">Klebsiella pneumoniae subsp. ozaenae</name>
    <dbReference type="NCBI Taxonomy" id="574"/>
    <lineage>
        <taxon>Bacteria</taxon>
        <taxon>Pseudomonadati</taxon>
        <taxon>Pseudomonadota</taxon>
        <taxon>Gammaproteobacteria</taxon>
        <taxon>Enterobacterales</taxon>
        <taxon>Enterobacteriaceae</taxon>
        <taxon>Klebsiella/Raoultella group</taxon>
        <taxon>Klebsiella</taxon>
        <taxon>Klebsiella pneumoniae complex</taxon>
    </lineage>
</organism>
<evidence type="ECO:0000313" key="3">
    <source>
        <dbReference type="Proteomes" id="UP000255382"/>
    </source>
</evidence>